<gene>
    <name evidence="1" type="ORF">CARUB_v10010805mg</name>
</gene>
<reference evidence="2" key="1">
    <citation type="journal article" date="2013" name="Nat. Genet.">
        <title>The Capsella rubella genome and the genomic consequences of rapid mating system evolution.</title>
        <authorList>
            <person name="Slotte T."/>
            <person name="Hazzouri K.M."/>
            <person name="Agren J.A."/>
            <person name="Koenig D."/>
            <person name="Maumus F."/>
            <person name="Guo Y.L."/>
            <person name="Steige K."/>
            <person name="Platts A.E."/>
            <person name="Escobar J.S."/>
            <person name="Newman L.K."/>
            <person name="Wang W."/>
            <person name="Mandakova T."/>
            <person name="Vello E."/>
            <person name="Smith L.M."/>
            <person name="Henz S.R."/>
            <person name="Steffen J."/>
            <person name="Takuno S."/>
            <person name="Brandvain Y."/>
            <person name="Coop G."/>
            <person name="Andolfatto P."/>
            <person name="Hu T.T."/>
            <person name="Blanchette M."/>
            <person name="Clark R.M."/>
            <person name="Quesneville H."/>
            <person name="Nordborg M."/>
            <person name="Gaut B.S."/>
            <person name="Lysak M.A."/>
            <person name="Jenkins J."/>
            <person name="Grimwood J."/>
            <person name="Chapman J."/>
            <person name="Prochnik S."/>
            <person name="Shu S."/>
            <person name="Rokhsar D."/>
            <person name="Schmutz J."/>
            <person name="Weigel D."/>
            <person name="Wright S.I."/>
        </authorList>
    </citation>
    <scope>NUCLEOTIDE SEQUENCE [LARGE SCALE GENOMIC DNA]</scope>
    <source>
        <strain evidence="2">cv. Monte Gargano</strain>
    </source>
</reference>
<dbReference type="AlphaFoldDB" id="R0I8M3"/>
<sequence>MLASKILTSMLILSSGSSMRCLITFASSRFLIVKSALVAISIPGIRSKFVFYNSQGFISFLALLVMADPSLALVD</sequence>
<evidence type="ECO:0000313" key="1">
    <source>
        <dbReference type="EMBL" id="EOA38714.1"/>
    </source>
</evidence>
<dbReference type="Proteomes" id="UP000029121">
    <property type="component" value="Unassembled WGS sequence"/>
</dbReference>
<dbReference type="EMBL" id="KB870805">
    <property type="protein sequence ID" value="EOA38714.1"/>
    <property type="molecule type" value="Genomic_DNA"/>
</dbReference>
<proteinExistence type="predicted"/>
<name>R0I8M3_9BRAS</name>
<accession>R0I8M3</accession>
<protein>
    <submittedName>
        <fullName evidence="1">Uncharacterized protein</fullName>
    </submittedName>
</protein>
<evidence type="ECO:0000313" key="2">
    <source>
        <dbReference type="Proteomes" id="UP000029121"/>
    </source>
</evidence>
<keyword evidence="2" id="KW-1185">Reference proteome</keyword>
<organism evidence="1 2">
    <name type="scientific">Capsella rubella</name>
    <dbReference type="NCBI Taxonomy" id="81985"/>
    <lineage>
        <taxon>Eukaryota</taxon>
        <taxon>Viridiplantae</taxon>
        <taxon>Streptophyta</taxon>
        <taxon>Embryophyta</taxon>
        <taxon>Tracheophyta</taxon>
        <taxon>Spermatophyta</taxon>
        <taxon>Magnoliopsida</taxon>
        <taxon>eudicotyledons</taxon>
        <taxon>Gunneridae</taxon>
        <taxon>Pentapetalae</taxon>
        <taxon>rosids</taxon>
        <taxon>malvids</taxon>
        <taxon>Brassicales</taxon>
        <taxon>Brassicaceae</taxon>
        <taxon>Camelineae</taxon>
        <taxon>Capsella</taxon>
    </lineage>
</organism>